<dbReference type="EMBL" id="BMAU01021004">
    <property type="protein sequence ID" value="GFX86168.1"/>
    <property type="molecule type" value="Genomic_DNA"/>
</dbReference>
<comment type="caution">
    <text evidence="1">The sequence shown here is derived from an EMBL/GenBank/DDBJ whole genome shotgun (WGS) entry which is preliminary data.</text>
</comment>
<dbReference type="Proteomes" id="UP000887159">
    <property type="component" value="Unassembled WGS sequence"/>
</dbReference>
<gene>
    <name evidence="1" type="ORF">TNCV_2560501</name>
</gene>
<name>A0A8X6R0L2_TRICX</name>
<dbReference type="AlphaFoldDB" id="A0A8X6R0L2"/>
<reference evidence="1" key="1">
    <citation type="submission" date="2020-08" db="EMBL/GenBank/DDBJ databases">
        <title>Multicomponent nature underlies the extraordinary mechanical properties of spider dragline silk.</title>
        <authorList>
            <person name="Kono N."/>
            <person name="Nakamura H."/>
            <person name="Mori M."/>
            <person name="Yoshida Y."/>
            <person name="Ohtoshi R."/>
            <person name="Malay A.D."/>
            <person name="Moran D.A.P."/>
            <person name="Tomita M."/>
            <person name="Numata K."/>
            <person name="Arakawa K."/>
        </authorList>
    </citation>
    <scope>NUCLEOTIDE SEQUENCE</scope>
</reference>
<organism evidence="1 2">
    <name type="scientific">Trichonephila clavipes</name>
    <name type="common">Golden silk orbweaver</name>
    <name type="synonym">Nephila clavipes</name>
    <dbReference type="NCBI Taxonomy" id="2585209"/>
    <lineage>
        <taxon>Eukaryota</taxon>
        <taxon>Metazoa</taxon>
        <taxon>Ecdysozoa</taxon>
        <taxon>Arthropoda</taxon>
        <taxon>Chelicerata</taxon>
        <taxon>Arachnida</taxon>
        <taxon>Araneae</taxon>
        <taxon>Araneomorphae</taxon>
        <taxon>Entelegynae</taxon>
        <taxon>Araneoidea</taxon>
        <taxon>Nephilidae</taxon>
        <taxon>Trichonephila</taxon>
    </lineage>
</organism>
<proteinExistence type="predicted"/>
<evidence type="ECO:0000313" key="2">
    <source>
        <dbReference type="Proteomes" id="UP000887159"/>
    </source>
</evidence>
<evidence type="ECO:0000313" key="1">
    <source>
        <dbReference type="EMBL" id="GFX86168.1"/>
    </source>
</evidence>
<accession>A0A8X6R0L2</accession>
<sequence>MNMVDAWSPAEDSILKVWDLLSLCLSASESGCIPSYSTSFSHENSRADYLPCPLNCLQLVQNQRRVTARGSLLFGKRGKSDDNLWVK</sequence>
<keyword evidence="2" id="KW-1185">Reference proteome</keyword>
<protein>
    <submittedName>
        <fullName evidence="1">Uncharacterized protein</fullName>
    </submittedName>
</protein>